<dbReference type="InterPro" id="IPR055469">
    <property type="entry name" value="DUF7041"/>
</dbReference>
<proteinExistence type="predicted"/>
<evidence type="ECO:0000313" key="2">
    <source>
        <dbReference type="EMBL" id="CAD1566347.1"/>
    </source>
</evidence>
<dbReference type="PANTHER" id="PTHR33327">
    <property type="entry name" value="ENDONUCLEASE"/>
    <property type="match status" value="1"/>
</dbReference>
<organism evidence="2">
    <name type="scientific">Bracon brevicornis</name>
    <dbReference type="NCBI Taxonomy" id="1563983"/>
    <lineage>
        <taxon>Eukaryota</taxon>
        <taxon>Metazoa</taxon>
        <taxon>Ecdysozoa</taxon>
        <taxon>Arthropoda</taxon>
        <taxon>Hexapoda</taxon>
        <taxon>Insecta</taxon>
        <taxon>Pterygota</taxon>
        <taxon>Neoptera</taxon>
        <taxon>Endopterygota</taxon>
        <taxon>Hymenoptera</taxon>
        <taxon>Apocrita</taxon>
        <taxon>Ichneumonoidea</taxon>
        <taxon>Braconidae</taxon>
        <taxon>Braconinae</taxon>
        <taxon>Bracon</taxon>
    </lineage>
</organism>
<evidence type="ECO:0000259" key="1">
    <source>
        <dbReference type="Pfam" id="PF23055"/>
    </source>
</evidence>
<accession>A0A6V7KUZ3</accession>
<name>A0A6V7KUZ3_9HYME</name>
<dbReference type="PANTHER" id="PTHR33327:SF3">
    <property type="entry name" value="RNA-DIRECTED DNA POLYMERASE"/>
    <property type="match status" value="1"/>
</dbReference>
<reference evidence="2" key="1">
    <citation type="submission" date="2020-07" db="EMBL/GenBank/DDBJ databases">
        <authorList>
            <person name="Ferguson B K."/>
        </authorList>
    </citation>
    <scope>NUCLEOTIDE SEQUENCE</scope>
    <source>
        <strain evidence="2">L06</strain>
    </source>
</reference>
<sequence length="183" mass="20513">MPLDNEADSTLTANEIAAALRALFQNSADATSAVNNVIRRDKPKIIAQAFNKKPPSLWFAQLELQFRQHAIDTEEEKFMHTAPLIESKIAMKVESFITAPSDDTPYTDLKEAIIKAFTTSEESRIQLLLDHESLGDRKPLQHLRYLRTLVPECPEKNFEITMAISPSGYNTTHFGNSLKGLIG</sequence>
<gene>
    <name evidence="2" type="ORF">BBRV_LOCUS86005</name>
</gene>
<feature type="domain" description="DUF7041" evidence="1">
    <location>
        <begin position="49"/>
        <end position="129"/>
    </location>
</feature>
<dbReference type="Pfam" id="PF23055">
    <property type="entry name" value="DUF7041"/>
    <property type="match status" value="1"/>
</dbReference>
<protein>
    <recommendedName>
        <fullName evidence="1">DUF7041 domain-containing protein</fullName>
    </recommendedName>
</protein>
<dbReference type="AlphaFoldDB" id="A0A6V7KUZ3"/>
<dbReference type="EMBL" id="CADCXW020000291">
    <property type="protein sequence ID" value="CAD1566347.1"/>
    <property type="molecule type" value="Genomic_DNA"/>
</dbReference>